<comment type="caution">
    <text evidence="9">The sequence shown here is derived from an EMBL/GenBank/DDBJ whole genome shotgun (WGS) entry which is preliminary data.</text>
</comment>
<gene>
    <name evidence="9" type="ORF">F8A88_06390</name>
</gene>
<keyword evidence="5 8" id="KW-0812">Transmembrane</keyword>
<sequence length="465" mass="53338">MSFKTMLGMPWSGRRHMLFALLVFLPLFFGIYAVKIAPTHRPTGDARYYLAGAYNILEHGTFSSQRVDGEPTPEAHRPPAYSWFLAQGMRFIPALEGADHSWFTGQADTLAPEFVWLKYMQVLLLLGIAMLVAQVVFDLTGRFSYAQWALWIMAFHPVLHRYVQRFYSELFGTFMITCFSTVFYYALKKRNVLLFGLAGLLLGAVTLVFPQWKYIMPVAVVSVALFGLLEKNGRKRLLVGAVLLLVGFQCVVLPWKTRNENLFDREYISGRGGSILLLRAYYDQMPADAYASSFLYWTYGLPKYLLKTFVDEEHYSYLVRDNDGSAIDLTRREKERLAQSVADDAAFDKTLMSVALKRILEHPVRHLLVSIPIGYRSLQDPTFSVFNLVVFFYFVYAFFSCLRGREYVVCCLLAPAAALVCFNALVTHGLPRYTWQLVPIVWTGALYGWFRWRHSGARRKTNHAH</sequence>
<dbReference type="PANTHER" id="PTHR33908:SF11">
    <property type="entry name" value="MEMBRANE PROTEIN"/>
    <property type="match status" value="1"/>
</dbReference>
<feature type="transmembrane region" description="Helical" evidence="8">
    <location>
        <begin position="166"/>
        <end position="185"/>
    </location>
</feature>
<dbReference type="GO" id="GO:0016763">
    <property type="term" value="F:pentosyltransferase activity"/>
    <property type="evidence" value="ECO:0007669"/>
    <property type="project" value="TreeGrafter"/>
</dbReference>
<evidence type="ECO:0008006" key="11">
    <source>
        <dbReference type="Google" id="ProtNLM"/>
    </source>
</evidence>
<feature type="transmembrane region" description="Helical" evidence="8">
    <location>
        <begin position="433"/>
        <end position="450"/>
    </location>
</feature>
<evidence type="ECO:0000256" key="1">
    <source>
        <dbReference type="ARBA" id="ARBA00004651"/>
    </source>
</evidence>
<dbReference type="PANTHER" id="PTHR33908">
    <property type="entry name" value="MANNOSYLTRANSFERASE YKCB-RELATED"/>
    <property type="match status" value="1"/>
</dbReference>
<evidence type="ECO:0000256" key="3">
    <source>
        <dbReference type="ARBA" id="ARBA00022676"/>
    </source>
</evidence>
<evidence type="ECO:0000256" key="8">
    <source>
        <dbReference type="SAM" id="Phobius"/>
    </source>
</evidence>
<evidence type="ECO:0000256" key="5">
    <source>
        <dbReference type="ARBA" id="ARBA00022692"/>
    </source>
</evidence>
<keyword evidence="10" id="KW-1185">Reference proteome</keyword>
<organism evidence="9 10">
    <name type="scientific">Pseudodesulfovibrio senegalensis</name>
    <dbReference type="NCBI Taxonomy" id="1721087"/>
    <lineage>
        <taxon>Bacteria</taxon>
        <taxon>Pseudomonadati</taxon>
        <taxon>Thermodesulfobacteriota</taxon>
        <taxon>Desulfovibrionia</taxon>
        <taxon>Desulfovibrionales</taxon>
        <taxon>Desulfovibrionaceae</taxon>
    </lineage>
</organism>
<dbReference type="Proteomes" id="UP000438699">
    <property type="component" value="Unassembled WGS sequence"/>
</dbReference>
<protein>
    <recommendedName>
        <fullName evidence="11">Glycosyltransferase RgtA/B/C/D-like domain-containing protein</fullName>
    </recommendedName>
</protein>
<keyword evidence="3" id="KW-0328">Glycosyltransferase</keyword>
<dbReference type="InterPro" id="IPR050297">
    <property type="entry name" value="LipidA_mod_glycosyltrf_83"/>
</dbReference>
<evidence type="ECO:0000256" key="4">
    <source>
        <dbReference type="ARBA" id="ARBA00022679"/>
    </source>
</evidence>
<feature type="transmembrane region" description="Helical" evidence="8">
    <location>
        <begin position="383"/>
        <end position="402"/>
    </location>
</feature>
<comment type="subcellular location">
    <subcellularLocation>
        <location evidence="1">Cell membrane</location>
        <topology evidence="1">Multi-pass membrane protein</topology>
    </subcellularLocation>
</comment>
<dbReference type="OrthoDB" id="9179931at2"/>
<evidence type="ECO:0000256" key="2">
    <source>
        <dbReference type="ARBA" id="ARBA00022475"/>
    </source>
</evidence>
<dbReference type="RefSeq" id="WP_151150313.1">
    <property type="nucleotide sequence ID" value="NZ_WAIE01000002.1"/>
</dbReference>
<feature type="transmembrane region" description="Helical" evidence="8">
    <location>
        <begin position="214"/>
        <end position="230"/>
    </location>
</feature>
<feature type="transmembrane region" description="Helical" evidence="8">
    <location>
        <begin position="192"/>
        <end position="208"/>
    </location>
</feature>
<evidence type="ECO:0000256" key="7">
    <source>
        <dbReference type="ARBA" id="ARBA00023136"/>
    </source>
</evidence>
<evidence type="ECO:0000313" key="9">
    <source>
        <dbReference type="EMBL" id="KAB1442091.1"/>
    </source>
</evidence>
<name>A0A6N6N2B7_9BACT</name>
<reference evidence="9 10" key="1">
    <citation type="journal article" date="2017" name="Int. J. Syst. Evol. Microbiol.">
        <title>Desulfovibrio senegalensis sp. nov., a mesophilic sulfate reducer isolated from marine sediment.</title>
        <authorList>
            <person name="Thioye A."/>
            <person name="Gam Z.B.A."/>
            <person name="Mbengue M."/>
            <person name="Cayol J.L."/>
            <person name="Joseph-Bartoli M."/>
            <person name="Toure-Kane C."/>
            <person name="Labat M."/>
        </authorList>
    </citation>
    <scope>NUCLEOTIDE SEQUENCE [LARGE SCALE GENOMIC DNA]</scope>
    <source>
        <strain evidence="9 10">DSM 101509</strain>
    </source>
</reference>
<feature type="transmembrane region" description="Helical" evidence="8">
    <location>
        <begin position="407"/>
        <end position="427"/>
    </location>
</feature>
<feature type="transmembrane region" description="Helical" evidence="8">
    <location>
        <begin position="119"/>
        <end position="137"/>
    </location>
</feature>
<keyword evidence="7 8" id="KW-0472">Membrane</keyword>
<keyword evidence="6 8" id="KW-1133">Transmembrane helix</keyword>
<dbReference type="AlphaFoldDB" id="A0A6N6N2B7"/>
<feature type="transmembrane region" description="Helical" evidence="8">
    <location>
        <begin position="237"/>
        <end position="255"/>
    </location>
</feature>
<evidence type="ECO:0000313" key="10">
    <source>
        <dbReference type="Proteomes" id="UP000438699"/>
    </source>
</evidence>
<keyword evidence="2" id="KW-1003">Cell membrane</keyword>
<dbReference type="GO" id="GO:0005886">
    <property type="term" value="C:plasma membrane"/>
    <property type="evidence" value="ECO:0007669"/>
    <property type="project" value="UniProtKB-SubCell"/>
</dbReference>
<evidence type="ECO:0000256" key="6">
    <source>
        <dbReference type="ARBA" id="ARBA00022989"/>
    </source>
</evidence>
<dbReference type="EMBL" id="WAIE01000002">
    <property type="protein sequence ID" value="KAB1442091.1"/>
    <property type="molecule type" value="Genomic_DNA"/>
</dbReference>
<dbReference type="GO" id="GO:0009103">
    <property type="term" value="P:lipopolysaccharide biosynthetic process"/>
    <property type="evidence" value="ECO:0007669"/>
    <property type="project" value="UniProtKB-ARBA"/>
</dbReference>
<proteinExistence type="predicted"/>
<keyword evidence="4" id="KW-0808">Transferase</keyword>
<accession>A0A6N6N2B7</accession>